<keyword evidence="4" id="KW-0472">Membrane</keyword>
<feature type="transmembrane region" description="Helical" evidence="4">
    <location>
        <begin position="767"/>
        <end position="791"/>
    </location>
</feature>
<feature type="coiled-coil region" evidence="2">
    <location>
        <begin position="231"/>
        <end position="287"/>
    </location>
</feature>
<evidence type="ECO:0000313" key="7">
    <source>
        <dbReference type="Proteomes" id="UP000595170"/>
    </source>
</evidence>
<sequence length="1586" mass="167922">MANKGDVDLVIRARNEASKTLGAINDALERLTSGQDKLTSSSEKTGSALSKLGSETARLFAQVEGTKAFSQLTADVDRATAAFQRQEAELAETEAQLRSMQTQASAAAGVQAKYRAQVEQSAKSTAELKQQLKEAEASYKAMSKTAQSARTPGAGFPTTESQTAAAGAQRTAQQIENLKTALVDQEQQGKRAADSLAQVTRAYRDLDSQSSRLTASVDRQRAAVAQSRNAMQQLGSTANAAEAAVKQLSAEQDRAAATANTVSAAQRRAALEQKRAATETLDQAKAAWAQAQQSVKQLAGEISRSGTASKAQSDEFTRLTAAAQASKQGYLDLRNNIAQFTTTIRATATDSAALATAQQTLQASMQRAATAAAQAQAGARQLGAANQAAAAGGQALASATTQVGGAATGAAARKRALNDELRKFNEGSRESLSLVQRLRGQVLSLAAAYVGLYGAIEQISQTVKAFQTLEAVQNRLGAAMGGDTARVSQEIDWLRRQSDRLGISFQVLADDYGKFAVATKGTNLEGEETRKIFLAVAEAGRVNKLSMEQMSGTYTALTQMVSKGIIQAEELRGQLGDRLPGAFQDMAKAAGVSTQELGKMMEKGELSADMLSKFADVLRDKYSGQLEQSLQSTTKEIGEFWNEVFKLRLLFAESGFIEAFTEALRGLNDYMRSADAASFVQTLSRAFGAFVKVLAEIPQHMDAIILISSAFIGLKLSGYVTTLIANFGVLASRFTMSSAAVTRLAVSTGSARAAIVAATAATRAWTIALGILGGPVGIAITAIATAIGWWVTRTDDATESLVEHQRIVDEVKNAYDEAGHKVDDWSTKLKGVTKAQAQANVASLQKQFADLTSEMAGTGTMFRRVLDMGRTPAPLAGQVREVLNALDDLKQRSITLEDFKKRVDAVNQATENSKVKEWTLGLLNAADGAKKVETSLAQAEQVVTALTGSNAEAKAALDQLNGGLKDVKPAATDGAEGLKKFQDALDGIKKMIPSLSAEMEKLKDLAKIDEFAKQVLAFGPPTKENSDLIAQARSAVEQKYADQVIAALPGVAEGFYNRLIQVESGGDTKARAKRSSATGLGQFTQDTWLRLFDKVYPALASYDQAAKLALRTNEEMSKKMLERLTAENQQQLARAGVQADPTSLYLAHFLGAGDAIKVLLANPQTLAKEIVQADSVAANPEVFKPGMTAGDLVAWSNRKMGGGAPLLGTGRTQGETDTATEQKKQADTLTRINKELDERINKMKMSTTEAEVQNKLAEAGLTLESEAGRALADKVRASREEADLQERINELVSIRSSLQEQIKFNEEQGNFDGAERIRLQLEGVNMQLREAINNATLYWQSMGGPQADAAIAKLQTMSTTIVSTKKPLVDVKQAMDMFTNGAIGAFDTMASSIAGAIDGTMSWKDALGATRDAFLQMVADFLLGIAKMILQQIIFNALAAFAAAMGWMGPGAAGGAAGGGGAVQLVGGGLKLHSGGVVGSGGGTPTGFNPGWLSSALRYHTGGVAGLAPNEVPAVLEKGEEVLTADDPRHVNNGGGQSGATLNAKIINTFDAPGFLNAAMATRDGEQTILNFVRANRSAFRAAAGI</sequence>
<evidence type="ECO:0000313" key="6">
    <source>
        <dbReference type="EMBL" id="QPZ53237.1"/>
    </source>
</evidence>
<keyword evidence="4" id="KW-1133">Transmembrane helix</keyword>
<keyword evidence="1" id="KW-1245">Viral tail assembly</keyword>
<protein>
    <submittedName>
        <fullName evidence="6">Tape measure protein</fullName>
    </submittedName>
</protein>
<feature type="domain" description="Tape measure protein N-terminal" evidence="5">
    <location>
        <begin position="462"/>
        <end position="643"/>
    </location>
</feature>
<feature type="transmembrane region" description="Helical" evidence="4">
    <location>
        <begin position="703"/>
        <end position="729"/>
    </location>
</feature>
<dbReference type="Pfam" id="PF20155">
    <property type="entry name" value="TMP_3"/>
    <property type="match status" value="1"/>
</dbReference>
<dbReference type="NCBIfam" id="TIGR02675">
    <property type="entry name" value="tape_meas_nterm"/>
    <property type="match status" value="1"/>
</dbReference>
<evidence type="ECO:0000259" key="5">
    <source>
        <dbReference type="Pfam" id="PF20155"/>
    </source>
</evidence>
<evidence type="ECO:0000256" key="4">
    <source>
        <dbReference type="SAM" id="Phobius"/>
    </source>
</evidence>
<feature type="coiled-coil region" evidence="2">
    <location>
        <begin position="1281"/>
        <end position="1334"/>
    </location>
</feature>
<dbReference type="Gene3D" id="1.10.530.10">
    <property type="match status" value="1"/>
</dbReference>
<dbReference type="Proteomes" id="UP000595170">
    <property type="component" value="Segment"/>
</dbReference>
<dbReference type="InterPro" id="IPR013491">
    <property type="entry name" value="Tape_meas_N"/>
</dbReference>
<dbReference type="GO" id="GO:0098003">
    <property type="term" value="P:viral tail assembly"/>
    <property type="evidence" value="ECO:0007669"/>
    <property type="project" value="UniProtKB-KW"/>
</dbReference>
<feature type="region of interest" description="Disordered" evidence="3">
    <location>
        <begin position="145"/>
        <end position="169"/>
    </location>
</feature>
<keyword evidence="4" id="KW-0812">Transmembrane</keyword>
<keyword evidence="1" id="KW-1188">Viral release from host cell</keyword>
<keyword evidence="7" id="KW-1185">Reference proteome</keyword>
<keyword evidence="2" id="KW-0175">Coiled coil</keyword>
<reference evidence="6 7" key="1">
    <citation type="submission" date="2020-11" db="EMBL/GenBank/DDBJ databases">
        <title>Complete Genome Sequence of Achromobacter phage vB_AchrS_AchV4.</title>
        <authorList>
            <person name="Kaliniene L."/>
            <person name="Noreika A."/>
            <person name="Meskys R."/>
        </authorList>
    </citation>
    <scope>NUCLEOTIDE SEQUENCE [LARGE SCALE GENOMIC DNA]</scope>
</reference>
<name>A0A7T3PGV1_9CAUD</name>
<dbReference type="PANTHER" id="PTHR23159">
    <property type="entry name" value="CENTROSOMAL PROTEIN 2"/>
    <property type="match status" value="1"/>
</dbReference>
<gene>
    <name evidence="6" type="ORF">AchV4_0015</name>
</gene>
<organism evidence="6 7">
    <name type="scientific">Achromobacter phage vB_AchrS_AchV4</name>
    <dbReference type="NCBI Taxonomy" id="2796514"/>
    <lineage>
        <taxon>Viruses</taxon>
        <taxon>Duplodnaviria</taxon>
        <taxon>Heunggongvirae</taxon>
        <taxon>Uroviricota</taxon>
        <taxon>Caudoviricetes</taxon>
        <taxon>Casjensviridae</taxon>
        <taxon>Gediminasvirus</taxon>
        <taxon>Gediminasvirus AchV4</taxon>
    </lineage>
</organism>
<accession>A0A7T3PGV1</accession>
<proteinExistence type="predicted"/>
<dbReference type="PANTHER" id="PTHR23159:SF31">
    <property type="entry name" value="CENTROSOME-ASSOCIATED PROTEIN CEP250 ISOFORM X1"/>
    <property type="match status" value="1"/>
</dbReference>
<evidence type="ECO:0000256" key="1">
    <source>
        <dbReference type="ARBA" id="ARBA00022465"/>
    </source>
</evidence>
<dbReference type="EMBL" id="MW269554">
    <property type="protein sequence ID" value="QPZ53237.1"/>
    <property type="molecule type" value="Genomic_DNA"/>
</dbReference>
<evidence type="ECO:0000256" key="3">
    <source>
        <dbReference type="SAM" id="MobiDB-lite"/>
    </source>
</evidence>
<evidence type="ECO:0000256" key="2">
    <source>
        <dbReference type="SAM" id="Coils"/>
    </source>
</evidence>